<gene>
    <name evidence="2" type="ORF">OKIOD_LOCUS783</name>
</gene>
<reference evidence="2 3" key="1">
    <citation type="submission" date="2021-04" db="EMBL/GenBank/DDBJ databases">
        <authorList>
            <person name="Bliznina A."/>
        </authorList>
    </citation>
    <scope>NUCLEOTIDE SEQUENCE [LARGE SCALE GENOMIC DNA]</scope>
</reference>
<feature type="transmembrane region" description="Helical" evidence="1">
    <location>
        <begin position="14"/>
        <end position="35"/>
    </location>
</feature>
<accession>A0ABN7RJM1</accession>
<feature type="transmembrane region" description="Helical" evidence="1">
    <location>
        <begin position="47"/>
        <end position="69"/>
    </location>
</feature>
<protein>
    <submittedName>
        <fullName evidence="2">Oidioi.mRNA.OKI2018_I69.PAR.g9225.t1.cds</fullName>
    </submittedName>
</protein>
<keyword evidence="1" id="KW-1133">Transmembrane helix</keyword>
<keyword evidence="1" id="KW-0812">Transmembrane</keyword>
<dbReference type="Proteomes" id="UP001158576">
    <property type="component" value="Chromosome PAR"/>
</dbReference>
<sequence length="123" mass="13661">MERFRENFGKDSKIILLEILTGAVAWIIMASLPYTKMIYTGGYTIPFHIVLAFEVISWLVSILTLLVSLPNKSLAIINVILGVFFLLAALISSVFSGNFSLGRSRFSASAGIGDELNSWRRFL</sequence>
<keyword evidence="3" id="KW-1185">Reference proteome</keyword>
<feature type="transmembrane region" description="Helical" evidence="1">
    <location>
        <begin position="75"/>
        <end position="95"/>
    </location>
</feature>
<name>A0ABN7RJM1_OIKDI</name>
<keyword evidence="1" id="KW-0472">Membrane</keyword>
<organism evidence="2 3">
    <name type="scientific">Oikopleura dioica</name>
    <name type="common">Tunicate</name>
    <dbReference type="NCBI Taxonomy" id="34765"/>
    <lineage>
        <taxon>Eukaryota</taxon>
        <taxon>Metazoa</taxon>
        <taxon>Chordata</taxon>
        <taxon>Tunicata</taxon>
        <taxon>Appendicularia</taxon>
        <taxon>Copelata</taxon>
        <taxon>Oikopleuridae</taxon>
        <taxon>Oikopleura</taxon>
    </lineage>
</organism>
<dbReference type="EMBL" id="OU015568">
    <property type="protein sequence ID" value="CAG5079325.1"/>
    <property type="molecule type" value="Genomic_DNA"/>
</dbReference>
<proteinExistence type="predicted"/>
<evidence type="ECO:0000256" key="1">
    <source>
        <dbReference type="SAM" id="Phobius"/>
    </source>
</evidence>
<evidence type="ECO:0000313" key="2">
    <source>
        <dbReference type="EMBL" id="CAG5079325.1"/>
    </source>
</evidence>
<evidence type="ECO:0000313" key="3">
    <source>
        <dbReference type="Proteomes" id="UP001158576"/>
    </source>
</evidence>